<sequence length="355" mass="41138">MDSDVTFDTESEDERRVSVNKPYKCHYDGCKAVFSRPSRLEHHVHLHENKRPYKCPNEGCDKSYTSPSHLKRHAQTHQSAVKVYQCEQCSAKMSTLSNLKRHYKRAHNPERELFCQECKLAFRKRSRYEEHIASHKNSSMYECEKCKKTFLTHMKLTKHQLNHAPKNYSCPVEGCPDSFERWALLMLHQKVEHSKSNFICPECDEVFSSQSSLNQHSKIHIDNRPAIPCPYKNCKRLYYFKRNLDQHVRIKHTGHKFCCDLCKVELSTKQKLREHILKIHSSPKESFKRKQQSTRIDQGQAKRSALTLLTGFELNAAAEVKLMQRNPTALLRDKAAEEASFSEDGGGSDISAKGA</sequence>
<comment type="caution">
    <text evidence="1">The sequence shown here is derived from an EMBL/GenBank/DDBJ whole genome shotgun (WGS) entry which is preliminary data.</text>
</comment>
<dbReference type="EMBL" id="CM056742">
    <property type="protein sequence ID" value="KAJ8675289.1"/>
    <property type="molecule type" value="Genomic_DNA"/>
</dbReference>
<dbReference type="Proteomes" id="UP001239111">
    <property type="component" value="Chromosome 2"/>
</dbReference>
<evidence type="ECO:0000313" key="1">
    <source>
        <dbReference type="EMBL" id="KAJ8675289.1"/>
    </source>
</evidence>
<proteinExistence type="predicted"/>
<evidence type="ECO:0000313" key="2">
    <source>
        <dbReference type="Proteomes" id="UP001239111"/>
    </source>
</evidence>
<reference evidence="1" key="1">
    <citation type="submission" date="2023-04" db="EMBL/GenBank/DDBJ databases">
        <title>A chromosome-level genome assembly of the parasitoid wasp Eretmocerus hayati.</title>
        <authorList>
            <person name="Zhong Y."/>
            <person name="Liu S."/>
            <person name="Liu Y."/>
        </authorList>
    </citation>
    <scope>NUCLEOTIDE SEQUENCE</scope>
    <source>
        <strain evidence="1">ZJU_SS_LIU_2023</strain>
    </source>
</reference>
<organism evidence="1 2">
    <name type="scientific">Eretmocerus hayati</name>
    <dbReference type="NCBI Taxonomy" id="131215"/>
    <lineage>
        <taxon>Eukaryota</taxon>
        <taxon>Metazoa</taxon>
        <taxon>Ecdysozoa</taxon>
        <taxon>Arthropoda</taxon>
        <taxon>Hexapoda</taxon>
        <taxon>Insecta</taxon>
        <taxon>Pterygota</taxon>
        <taxon>Neoptera</taxon>
        <taxon>Endopterygota</taxon>
        <taxon>Hymenoptera</taxon>
        <taxon>Apocrita</taxon>
        <taxon>Proctotrupomorpha</taxon>
        <taxon>Chalcidoidea</taxon>
        <taxon>Aphelinidae</taxon>
        <taxon>Aphelininae</taxon>
        <taxon>Eretmocerus</taxon>
    </lineage>
</organism>
<keyword evidence="2" id="KW-1185">Reference proteome</keyword>
<gene>
    <name evidence="1" type="ORF">QAD02_011075</name>
</gene>
<protein>
    <submittedName>
        <fullName evidence="1">Uncharacterized protein</fullName>
    </submittedName>
</protein>
<name>A0ACC2NYC4_9HYME</name>
<accession>A0ACC2NYC4</accession>